<accession>A0A3M7SIR1</accession>
<sequence>MDLLLNDFEKLNLFQSQEKKDGSVSYLLQDEKNHEYKTSYEACSGLITWRCNNPDYPNCPGKVTTNGHRYPICLKINHLDECKPKIKTKVKQVTASIKDMALKNPDSKPRKIILECTLQNATKSIDYLKNISLFFEY</sequence>
<organism evidence="1 2">
    <name type="scientific">Brachionus plicatilis</name>
    <name type="common">Marine rotifer</name>
    <name type="synonym">Brachionus muelleri</name>
    <dbReference type="NCBI Taxonomy" id="10195"/>
    <lineage>
        <taxon>Eukaryota</taxon>
        <taxon>Metazoa</taxon>
        <taxon>Spiralia</taxon>
        <taxon>Gnathifera</taxon>
        <taxon>Rotifera</taxon>
        <taxon>Eurotatoria</taxon>
        <taxon>Monogononta</taxon>
        <taxon>Pseudotrocha</taxon>
        <taxon>Ploima</taxon>
        <taxon>Brachionidae</taxon>
        <taxon>Brachionus</taxon>
    </lineage>
</organism>
<comment type="caution">
    <text evidence="1">The sequence shown here is derived from an EMBL/GenBank/DDBJ whole genome shotgun (WGS) entry which is preliminary data.</text>
</comment>
<keyword evidence="2" id="KW-1185">Reference proteome</keyword>
<evidence type="ECO:0000313" key="2">
    <source>
        <dbReference type="Proteomes" id="UP000276133"/>
    </source>
</evidence>
<proteinExistence type="predicted"/>
<name>A0A3M7SIR1_BRAPC</name>
<reference evidence="1 2" key="1">
    <citation type="journal article" date="2018" name="Sci. Rep.">
        <title>Genomic signatures of local adaptation to the degree of environmental predictability in rotifers.</title>
        <authorList>
            <person name="Franch-Gras L."/>
            <person name="Hahn C."/>
            <person name="Garcia-Roger E.M."/>
            <person name="Carmona M.J."/>
            <person name="Serra M."/>
            <person name="Gomez A."/>
        </authorList>
    </citation>
    <scope>NUCLEOTIDE SEQUENCE [LARGE SCALE GENOMIC DNA]</scope>
    <source>
        <strain evidence="1">HYR1</strain>
    </source>
</reference>
<gene>
    <name evidence="1" type="ORF">BpHYR1_039976</name>
</gene>
<dbReference type="EMBL" id="REGN01001318">
    <property type="protein sequence ID" value="RNA35507.1"/>
    <property type="molecule type" value="Genomic_DNA"/>
</dbReference>
<dbReference type="Proteomes" id="UP000276133">
    <property type="component" value="Unassembled WGS sequence"/>
</dbReference>
<protein>
    <submittedName>
        <fullName evidence="1">Uncharacterized protein</fullName>
    </submittedName>
</protein>
<dbReference type="AlphaFoldDB" id="A0A3M7SIR1"/>
<evidence type="ECO:0000313" key="1">
    <source>
        <dbReference type="EMBL" id="RNA35507.1"/>
    </source>
</evidence>
<dbReference type="OrthoDB" id="10134671at2759"/>